<name>A0A4R5QBF0_9PROT</name>
<dbReference type="Proteomes" id="UP000295096">
    <property type="component" value="Unassembled WGS sequence"/>
</dbReference>
<feature type="region of interest" description="Disordered" evidence="2">
    <location>
        <begin position="254"/>
        <end position="286"/>
    </location>
</feature>
<sequence length="591" mass="63358">MAAKRDAVCMAGRPLLDGWSARRRLDADGEGLDELHVDLVTRLQAAREGAHLRLAQRHGVGGSVVVGEGHGTGRVVDRHDPHAGEKALGAADAGLLAGHGLDADRVEPRLRRGGARRAHPHCHAAVIADDHPVAGPDLRQVAHLRPGHDGQQPVLRAAQQHRARPEVDRFNDGDHPGAVLDDCRRRRRRRRLRSGGAAGEHDGTEDGKRQAPRCHSGKSLLTPEQARSCAMPDHCQSCAAGYPLPASRREVQALAPATARRHGKAQPALGRRFLGSATAMRPETPGEACGKRIVRTHRAGACHRRSGGPFPVRGIPSWRLRPMQVRRRRDRLRPLEAMATLALMVGGAALPARAQGLDPAVAEPLRRMSATLAAAPSLTVRLTQLREVPAAPDSDQMVSLGATIAVGLKRDSGVAALVGGDRGSYRLWYDGSTATLLSLTANAYARAALPGDVEGFLDRLELRLGVQVPVRDLLASDSFAALTEPGTTGARIGRTLVNGAPCDHFMLRNLEVDWQIWIAASGQPLPCRLVAIDRKAPGAPRTVLEFQSWNLKAKLDVADFTFVPPPGATELSWRERGLAPSQPSQAPGARP</sequence>
<evidence type="ECO:0000313" key="3">
    <source>
        <dbReference type="EMBL" id="TDH60422.1"/>
    </source>
</evidence>
<feature type="compositionally biased region" description="Basic and acidic residues" evidence="2">
    <location>
        <begin position="163"/>
        <end position="175"/>
    </location>
</feature>
<keyword evidence="4" id="KW-1185">Reference proteome</keyword>
<accession>A0A4R5QBF0</accession>
<evidence type="ECO:0000313" key="4">
    <source>
        <dbReference type="Proteomes" id="UP000295096"/>
    </source>
</evidence>
<feature type="region of interest" description="Disordered" evidence="2">
    <location>
        <begin position="569"/>
        <end position="591"/>
    </location>
</feature>
<reference evidence="3 4" key="1">
    <citation type="journal article" date="2016" name="J. Microbiol.">
        <title>Dankookia rubra gen. nov., sp. nov., an alphaproteobacterium isolated from sediment of a shallow stream.</title>
        <authorList>
            <person name="Kim W.H."/>
            <person name="Kim D.H."/>
            <person name="Kang K."/>
            <person name="Ahn T.Y."/>
        </authorList>
    </citation>
    <scope>NUCLEOTIDE SEQUENCE [LARGE SCALE GENOMIC DNA]</scope>
    <source>
        <strain evidence="3 4">JCM30602</strain>
    </source>
</reference>
<gene>
    <name evidence="3" type="ORF">E2C06_22040</name>
</gene>
<keyword evidence="1" id="KW-0732">Signal</keyword>
<proteinExistence type="predicted"/>
<protein>
    <submittedName>
        <fullName evidence="3">DUF2092 domain-containing protein</fullName>
    </submittedName>
</protein>
<dbReference type="OrthoDB" id="116979at2"/>
<comment type="caution">
    <text evidence="3">The sequence shown here is derived from an EMBL/GenBank/DDBJ whole genome shotgun (WGS) entry which is preliminary data.</text>
</comment>
<evidence type="ECO:0000256" key="1">
    <source>
        <dbReference type="ARBA" id="ARBA00022729"/>
    </source>
</evidence>
<dbReference type="AlphaFoldDB" id="A0A4R5QBF0"/>
<dbReference type="EMBL" id="SMSJ01000038">
    <property type="protein sequence ID" value="TDH60422.1"/>
    <property type="molecule type" value="Genomic_DNA"/>
</dbReference>
<dbReference type="InterPro" id="IPR029046">
    <property type="entry name" value="LolA/LolB/LppX"/>
</dbReference>
<evidence type="ECO:0000256" key="2">
    <source>
        <dbReference type="SAM" id="MobiDB-lite"/>
    </source>
</evidence>
<dbReference type="InterPro" id="IPR019207">
    <property type="entry name" value="DUF2092"/>
</dbReference>
<dbReference type="SUPFAM" id="SSF89392">
    <property type="entry name" value="Prokaryotic lipoproteins and lipoprotein localization factors"/>
    <property type="match status" value="1"/>
</dbReference>
<organism evidence="3 4">
    <name type="scientific">Dankookia rubra</name>
    <dbReference type="NCBI Taxonomy" id="1442381"/>
    <lineage>
        <taxon>Bacteria</taxon>
        <taxon>Pseudomonadati</taxon>
        <taxon>Pseudomonadota</taxon>
        <taxon>Alphaproteobacteria</taxon>
        <taxon>Acetobacterales</taxon>
        <taxon>Roseomonadaceae</taxon>
        <taxon>Dankookia</taxon>
    </lineage>
</organism>
<feature type="region of interest" description="Disordered" evidence="2">
    <location>
        <begin position="159"/>
        <end position="216"/>
    </location>
</feature>
<feature type="compositionally biased region" description="Basic and acidic residues" evidence="2">
    <location>
        <begin position="199"/>
        <end position="209"/>
    </location>
</feature>
<dbReference type="Pfam" id="PF09865">
    <property type="entry name" value="DUF2092"/>
    <property type="match status" value="1"/>
</dbReference>